<dbReference type="GO" id="GO:0006865">
    <property type="term" value="P:amino acid transport"/>
    <property type="evidence" value="ECO:0007669"/>
    <property type="project" value="UniProtKB-KW"/>
</dbReference>
<dbReference type="Gene3D" id="3.40.50.2300">
    <property type="match status" value="2"/>
</dbReference>
<keyword evidence="3" id="KW-0732">Signal</keyword>
<sequence>MVEAVRSAAAGSVIGPASRMPLTAACASRRASADAQQPCLGSITTPCGCPATQRIVEGTEIVTEWSVMKSTHSATRTRTGLKGETIMHRAARRLLVPAAVAASIALALAGCTTSNFGGEEGGGDGATEDGPIKIGAVLDITGVGANLGVPEQNTLNMLAEQVNADGGINGREVELIIKDNQSTEDGAARATTQLIENDDVDLIIGASRTGPSLAMRPLVEAAQVPTISVAANAAIVDGSEWVFKTAQNDLVVLERILDDAEAKGYTKIALARDATGFGEGIADIITELGEERGITLTATEAFEPSATDFTAQMTNLRSADADAVIIWGITPSAGLAQAAFVQIGVNKPVYQSHGVANDAFFEAAGPAAEGVIAPMGRLLVADQLPADDPQKEVIDQFIADYTEEFGSSPSSFAGHAYDAFKIGVAAIEEAGTDPEALRDAIEATSDFVGISGVFTMTPDNHSGLTADALIMAIAEGGRWTLNEE</sequence>
<name>A0A6I2F475_9MICO</name>
<dbReference type="PANTHER" id="PTHR30483">
    <property type="entry name" value="LEUCINE-SPECIFIC-BINDING PROTEIN"/>
    <property type="match status" value="1"/>
</dbReference>
<dbReference type="CDD" id="cd06333">
    <property type="entry name" value="PBP1_ABC_RPA1789-like"/>
    <property type="match status" value="1"/>
</dbReference>
<dbReference type="PANTHER" id="PTHR30483:SF38">
    <property type="entry name" value="BLR7848 PROTEIN"/>
    <property type="match status" value="1"/>
</dbReference>
<comment type="similarity">
    <text evidence="1">Belongs to the leucine-binding protein family.</text>
</comment>
<dbReference type="EMBL" id="WJIF01000002">
    <property type="protein sequence ID" value="MRG59379.1"/>
    <property type="molecule type" value="Genomic_DNA"/>
</dbReference>
<evidence type="ECO:0000256" key="2">
    <source>
        <dbReference type="ARBA" id="ARBA00022448"/>
    </source>
</evidence>
<accession>A0A6I2F475</accession>
<gene>
    <name evidence="6" type="ORF">GE115_05760</name>
</gene>
<dbReference type="InterPro" id="IPR028081">
    <property type="entry name" value="Leu-bd"/>
</dbReference>
<dbReference type="SUPFAM" id="SSF53822">
    <property type="entry name" value="Periplasmic binding protein-like I"/>
    <property type="match status" value="1"/>
</dbReference>
<keyword evidence="4" id="KW-0029">Amino-acid transport</keyword>
<dbReference type="Pfam" id="PF13458">
    <property type="entry name" value="Peripla_BP_6"/>
    <property type="match status" value="1"/>
</dbReference>
<comment type="caution">
    <text evidence="6">The sequence shown here is derived from an EMBL/GenBank/DDBJ whole genome shotgun (WGS) entry which is preliminary data.</text>
</comment>
<keyword evidence="7" id="KW-1185">Reference proteome</keyword>
<keyword evidence="2" id="KW-0813">Transport</keyword>
<evidence type="ECO:0000256" key="4">
    <source>
        <dbReference type="ARBA" id="ARBA00022970"/>
    </source>
</evidence>
<dbReference type="InterPro" id="IPR051010">
    <property type="entry name" value="BCAA_transport"/>
</dbReference>
<dbReference type="AlphaFoldDB" id="A0A6I2F475"/>
<evidence type="ECO:0000313" key="7">
    <source>
        <dbReference type="Proteomes" id="UP000431080"/>
    </source>
</evidence>
<reference evidence="6 7" key="1">
    <citation type="submission" date="2019-10" db="EMBL/GenBank/DDBJ databases">
        <authorList>
            <person name="Nie G."/>
            <person name="Ming H."/>
            <person name="Yi B."/>
        </authorList>
    </citation>
    <scope>NUCLEOTIDE SEQUENCE [LARGE SCALE GENOMIC DNA]</scope>
    <source>
        <strain evidence="6 7">CFH 90414</strain>
    </source>
</reference>
<feature type="domain" description="Leucine-binding protein" evidence="5">
    <location>
        <begin position="131"/>
        <end position="477"/>
    </location>
</feature>
<dbReference type="PRINTS" id="PR00337">
    <property type="entry name" value="LEUILEVALBP"/>
</dbReference>
<organism evidence="6 7">
    <name type="scientific">Agromyces agglutinans</name>
    <dbReference type="NCBI Taxonomy" id="2662258"/>
    <lineage>
        <taxon>Bacteria</taxon>
        <taxon>Bacillati</taxon>
        <taxon>Actinomycetota</taxon>
        <taxon>Actinomycetes</taxon>
        <taxon>Micrococcales</taxon>
        <taxon>Microbacteriaceae</taxon>
        <taxon>Agromyces</taxon>
    </lineage>
</organism>
<dbReference type="InterPro" id="IPR028082">
    <property type="entry name" value="Peripla_BP_I"/>
</dbReference>
<evidence type="ECO:0000256" key="3">
    <source>
        <dbReference type="ARBA" id="ARBA00022729"/>
    </source>
</evidence>
<dbReference type="InterPro" id="IPR000709">
    <property type="entry name" value="Leu_Ile_Val-bd"/>
</dbReference>
<protein>
    <submittedName>
        <fullName evidence="6">ABC transporter substrate-binding protein</fullName>
    </submittedName>
</protein>
<evidence type="ECO:0000256" key="1">
    <source>
        <dbReference type="ARBA" id="ARBA00010062"/>
    </source>
</evidence>
<evidence type="ECO:0000313" key="6">
    <source>
        <dbReference type="EMBL" id="MRG59379.1"/>
    </source>
</evidence>
<proteinExistence type="inferred from homology"/>
<evidence type="ECO:0000259" key="5">
    <source>
        <dbReference type="Pfam" id="PF13458"/>
    </source>
</evidence>
<dbReference type="Proteomes" id="UP000431080">
    <property type="component" value="Unassembled WGS sequence"/>
</dbReference>